<evidence type="ECO:0000313" key="1">
    <source>
        <dbReference type="EMBL" id="EIY88618.1"/>
    </source>
</evidence>
<comment type="caution">
    <text evidence="1">The sequence shown here is derived from an EMBL/GenBank/DDBJ whole genome shotgun (WGS) entry which is preliminary data.</text>
</comment>
<dbReference type="EMBL" id="AGXN01000031">
    <property type="protein sequence ID" value="EIY88618.1"/>
    <property type="molecule type" value="Genomic_DNA"/>
</dbReference>
<organism evidence="1 2">
    <name type="scientific">Bacteroides fragilis CL07T12C05</name>
    <dbReference type="NCBI Taxonomy" id="997883"/>
    <lineage>
        <taxon>Bacteria</taxon>
        <taxon>Pseudomonadati</taxon>
        <taxon>Bacteroidota</taxon>
        <taxon>Bacteroidia</taxon>
        <taxon>Bacteroidales</taxon>
        <taxon>Bacteroidaceae</taxon>
        <taxon>Bacteroides</taxon>
    </lineage>
</organism>
<dbReference type="HOGENOM" id="CLU_173816_0_0_10"/>
<protein>
    <submittedName>
        <fullName evidence="1">Uncharacterized protein</fullName>
    </submittedName>
</protein>
<gene>
    <name evidence="1" type="ORF">HMPREF1056_04585</name>
</gene>
<name>A0A0E2AIA5_BACFG</name>
<accession>A0A0E2AIA5</accession>
<proteinExistence type="predicted"/>
<sequence>MRRLPNNQMEFNIGLGVKAHSLDVVADIIGTMRMQKIIEITENVQPNEKERIEQLDKELHILTIEEKIVLGLNPYNLNEEDANTIRQSVIDKVIRLYAPILKKFNTENE</sequence>
<reference evidence="1 2" key="1">
    <citation type="submission" date="2012-02" db="EMBL/GenBank/DDBJ databases">
        <title>The Genome Sequence of Bacteroides fragilis CL07T12C05.</title>
        <authorList>
            <consortium name="The Broad Institute Genome Sequencing Platform"/>
            <person name="Earl A."/>
            <person name="Ward D."/>
            <person name="Feldgarden M."/>
            <person name="Gevers D."/>
            <person name="Zitomersky N.L."/>
            <person name="Coyne M.J."/>
            <person name="Comstock L.E."/>
            <person name="Young S.K."/>
            <person name="Zeng Q."/>
            <person name="Gargeya S."/>
            <person name="Fitzgerald M."/>
            <person name="Haas B."/>
            <person name="Abouelleil A."/>
            <person name="Alvarado L."/>
            <person name="Arachchi H.M."/>
            <person name="Berlin A."/>
            <person name="Chapman S.B."/>
            <person name="Gearin G."/>
            <person name="Goldberg J."/>
            <person name="Griggs A."/>
            <person name="Gujja S."/>
            <person name="Hansen M."/>
            <person name="Heiman D."/>
            <person name="Howarth C."/>
            <person name="Larimer J."/>
            <person name="Lui A."/>
            <person name="MacDonald P.J.P."/>
            <person name="McCowen C."/>
            <person name="Montmayeur A."/>
            <person name="Murphy C."/>
            <person name="Neiman D."/>
            <person name="Pearson M."/>
            <person name="Priest M."/>
            <person name="Roberts A."/>
            <person name="Saif S."/>
            <person name="Shea T."/>
            <person name="Sisk P."/>
            <person name="Stolte C."/>
            <person name="Sykes S."/>
            <person name="Wortman J."/>
            <person name="Nusbaum C."/>
            <person name="Birren B."/>
        </authorList>
    </citation>
    <scope>NUCLEOTIDE SEQUENCE [LARGE SCALE GENOMIC DNA]</scope>
    <source>
        <strain evidence="1 2">CL07T12C05</strain>
    </source>
</reference>
<dbReference type="AlphaFoldDB" id="A0A0E2AIA5"/>
<dbReference type="PATRIC" id="fig|997883.3.peg.4847"/>
<dbReference type="Proteomes" id="UP000003879">
    <property type="component" value="Unassembled WGS sequence"/>
</dbReference>
<evidence type="ECO:0000313" key="2">
    <source>
        <dbReference type="Proteomes" id="UP000003879"/>
    </source>
</evidence>
<dbReference type="RefSeq" id="WP_005799226.1">
    <property type="nucleotide sequence ID" value="NZ_JH724221.1"/>
</dbReference>